<comment type="caution">
    <text evidence="2">The sequence shown here is derived from an EMBL/GenBank/DDBJ whole genome shotgun (WGS) entry which is preliminary data.</text>
</comment>
<keyword evidence="3" id="KW-1185">Reference proteome</keyword>
<feature type="region of interest" description="Disordered" evidence="1">
    <location>
        <begin position="52"/>
        <end position="71"/>
    </location>
</feature>
<accession>A0A848LEF8</accession>
<gene>
    <name evidence="2" type="ORF">HG543_10100</name>
</gene>
<evidence type="ECO:0000313" key="2">
    <source>
        <dbReference type="EMBL" id="NMO15205.1"/>
    </source>
</evidence>
<dbReference type="Proteomes" id="UP000518300">
    <property type="component" value="Unassembled WGS sequence"/>
</dbReference>
<sequence>MADLLKLRTLFRPTPPRTSGPAPFAPTSTQPRAPAKPPASIVARSLDLFEASPSKPKGVNLGGGNNVRPSFPKYPPTLDILRYQRVQQQAPRPEDFTDPREYNLAKEAHERRLAPLVPAAAEDFLRYIQQEAQETPTGNKIIDAAREAGVEVVVLPDAEYSQRYPGSIGVHDDGKVYVPVSSIDDPSDTNDVDILVHEYVHALIGDGLGPDVPQSTREAEAREAFEALGLPPEAGAEIARQTDGWENPVAIEHVVTAYVTRRMAREREGLPPESPQEEAAAIERISDRELAIGLRANREGDNPISDAELVEQWENTPTGQRYPPEGDTVEEKAAWIEEQMDTLALETYVDPPPPGNKTQD</sequence>
<reference evidence="2 3" key="1">
    <citation type="submission" date="2020-04" db="EMBL/GenBank/DDBJ databases">
        <title>Draft genome of Pyxidicoccus fallax type strain.</title>
        <authorList>
            <person name="Whitworth D.E."/>
        </authorList>
    </citation>
    <scope>NUCLEOTIDE SEQUENCE [LARGE SCALE GENOMIC DNA]</scope>
    <source>
        <strain evidence="2 3">DSM 14698</strain>
    </source>
</reference>
<dbReference type="EMBL" id="JABBJJ010000034">
    <property type="protein sequence ID" value="NMO15205.1"/>
    <property type="molecule type" value="Genomic_DNA"/>
</dbReference>
<feature type="region of interest" description="Disordered" evidence="1">
    <location>
        <begin position="1"/>
        <end position="39"/>
    </location>
</feature>
<evidence type="ECO:0000256" key="1">
    <source>
        <dbReference type="SAM" id="MobiDB-lite"/>
    </source>
</evidence>
<dbReference type="RefSeq" id="WP_169344500.1">
    <property type="nucleotide sequence ID" value="NZ_JABBJJ010000034.1"/>
</dbReference>
<protein>
    <submittedName>
        <fullName evidence="2">Uncharacterized protein</fullName>
    </submittedName>
</protein>
<name>A0A848LEF8_9BACT</name>
<evidence type="ECO:0000313" key="3">
    <source>
        <dbReference type="Proteomes" id="UP000518300"/>
    </source>
</evidence>
<organism evidence="2 3">
    <name type="scientific">Pyxidicoccus fallax</name>
    <dbReference type="NCBI Taxonomy" id="394095"/>
    <lineage>
        <taxon>Bacteria</taxon>
        <taxon>Pseudomonadati</taxon>
        <taxon>Myxococcota</taxon>
        <taxon>Myxococcia</taxon>
        <taxon>Myxococcales</taxon>
        <taxon>Cystobacterineae</taxon>
        <taxon>Myxococcaceae</taxon>
        <taxon>Pyxidicoccus</taxon>
    </lineage>
</organism>
<proteinExistence type="predicted"/>
<dbReference type="AlphaFoldDB" id="A0A848LEF8"/>